<comment type="caution">
    <text evidence="1">The sequence shown here is derived from an EMBL/GenBank/DDBJ whole genome shotgun (WGS) entry which is preliminary data.</text>
</comment>
<name>A0A562VMD7_9BACT</name>
<dbReference type="PANTHER" id="PTHR39338:SF5">
    <property type="entry name" value="BLR6139 PROTEIN"/>
    <property type="match status" value="1"/>
</dbReference>
<gene>
    <name evidence="1" type="ORF">JN12_02073</name>
</gene>
<dbReference type="InterPro" id="IPR008912">
    <property type="entry name" value="Uncharacterised_CoxE"/>
</dbReference>
<evidence type="ECO:0008006" key="3">
    <source>
        <dbReference type="Google" id="ProtNLM"/>
    </source>
</evidence>
<accession>A0A562VMD7</accession>
<dbReference type="OrthoDB" id="9790469at2"/>
<organism evidence="1 2">
    <name type="scientific">Geobacter argillaceus</name>
    <dbReference type="NCBI Taxonomy" id="345631"/>
    <lineage>
        <taxon>Bacteria</taxon>
        <taxon>Pseudomonadati</taxon>
        <taxon>Thermodesulfobacteriota</taxon>
        <taxon>Desulfuromonadia</taxon>
        <taxon>Geobacterales</taxon>
        <taxon>Geobacteraceae</taxon>
        <taxon>Geobacter</taxon>
    </lineage>
</organism>
<protein>
    <recommendedName>
        <fullName evidence="3">VWA domain containing CoxE-like protein</fullName>
    </recommendedName>
</protein>
<keyword evidence="2" id="KW-1185">Reference proteome</keyword>
<proteinExistence type="predicted"/>
<sequence length="480" mass="55971">METVVTRFVHALREAGIRVSPGECLDAVNALSLGGVEGREGVRALLQLTLVKNANDFPGFNDIFDSFFGYQPENPFFINPEDLMGAYFHIVEGEEFTAEMLEKREEEKPRMLSGARELTAEDLQNLDWLREMEEDADGPEIQVRMKGYKGKNKAPKPSEFNLLNLPSAAFSKSWGTESNPAFTPEEIADMHEVVSRMLIRIRKDVRRVKEEQNRGKLHVIRTLQKNYRNDMVPFLVSLRRKKKVRPRLVVLCDVSFSVSYASRFMLLLLHTLHNRLMDVRSFIFNQELAEITDLLTNMPVNCLLEIIDSGAIVDMDENSDYGKVLVNFKRRHLESMRGNPTIIFLGDARNNYNEANDWVMDEIREKAGYLLWLTPEDRETWTRGDCLIEQYGAYCDKVEQVKNVDELSLILEDLFRSIYTDHAPRKRRDHLQREREEESKDYRNYYGQAEAAKDRTFWMQNNPSSPAWRERFGIKYETRR</sequence>
<dbReference type="PANTHER" id="PTHR39338">
    <property type="entry name" value="BLL5662 PROTEIN-RELATED"/>
    <property type="match status" value="1"/>
</dbReference>
<dbReference type="RefSeq" id="WP_145022257.1">
    <property type="nucleotide sequence ID" value="NZ_VLLN01000011.1"/>
</dbReference>
<reference evidence="1 2" key="1">
    <citation type="submission" date="2019-07" db="EMBL/GenBank/DDBJ databases">
        <title>Genomic Encyclopedia of Archaeal and Bacterial Type Strains, Phase II (KMG-II): from individual species to whole genera.</title>
        <authorList>
            <person name="Goeker M."/>
        </authorList>
    </citation>
    <scope>NUCLEOTIDE SEQUENCE [LARGE SCALE GENOMIC DNA]</scope>
    <source>
        <strain evidence="1 2">ATCC BAA-1139</strain>
    </source>
</reference>
<dbReference type="Pfam" id="PF05762">
    <property type="entry name" value="VWA_CoxE"/>
    <property type="match status" value="1"/>
</dbReference>
<evidence type="ECO:0000313" key="1">
    <source>
        <dbReference type="EMBL" id="TWJ19126.1"/>
    </source>
</evidence>
<dbReference type="AlphaFoldDB" id="A0A562VMD7"/>
<dbReference type="Proteomes" id="UP000319449">
    <property type="component" value="Unassembled WGS sequence"/>
</dbReference>
<evidence type="ECO:0000313" key="2">
    <source>
        <dbReference type="Proteomes" id="UP000319449"/>
    </source>
</evidence>
<dbReference type="EMBL" id="VLLN01000011">
    <property type="protein sequence ID" value="TWJ19126.1"/>
    <property type="molecule type" value="Genomic_DNA"/>
</dbReference>